<dbReference type="PANTHER" id="PTHR37825">
    <property type="entry name" value="TRNA(MET) CYTIDINE ACETATE LIGASE"/>
    <property type="match status" value="1"/>
</dbReference>
<keyword evidence="3" id="KW-0694">RNA-binding</keyword>
<protein>
    <recommendedName>
        <fullName evidence="3">tRNA(Met) cytidine acetate ligase</fullName>
        <ecNumber evidence="3">6.3.4.-</ecNumber>
    </recommendedName>
</protein>
<dbReference type="GO" id="GO:0005524">
    <property type="term" value="F:ATP binding"/>
    <property type="evidence" value="ECO:0007669"/>
    <property type="project" value="UniProtKB-KW"/>
</dbReference>
<dbReference type="OrthoDB" id="9769796at2"/>
<dbReference type="PANTHER" id="PTHR37825:SF1">
    <property type="entry name" value="TRNA(MET) CYTIDINE ACETATE LIGASE"/>
    <property type="match status" value="1"/>
</dbReference>
<evidence type="ECO:0000256" key="1">
    <source>
        <dbReference type="ARBA" id="ARBA00022598"/>
    </source>
</evidence>
<proteinExistence type="inferred from homology"/>
<dbReference type="HAMAP" id="MF_01539">
    <property type="entry name" value="TmcAL"/>
    <property type="match status" value="1"/>
</dbReference>
<keyword evidence="3" id="KW-0820">tRNA-binding</keyword>
<dbReference type="EC" id="6.3.4.-" evidence="3"/>
<dbReference type="Gene3D" id="3.40.50.620">
    <property type="entry name" value="HUPs"/>
    <property type="match status" value="1"/>
</dbReference>
<keyword evidence="3" id="KW-0547">Nucleotide-binding</keyword>
<dbReference type="InterPro" id="IPR008513">
    <property type="entry name" value="tRNA(Met)_cyd_acetate_ligase"/>
</dbReference>
<reference evidence="4 7" key="2">
    <citation type="submission" date="2020-04" db="EMBL/GenBank/DDBJ databases">
        <title>MicrobeNet Type strains.</title>
        <authorList>
            <person name="Nicholson A.C."/>
        </authorList>
    </citation>
    <scope>NUCLEOTIDE SEQUENCE [LARGE SCALE GENOMIC DNA]</scope>
    <source>
        <strain evidence="4 7">CCUG 33494</strain>
    </source>
</reference>
<dbReference type="EMBL" id="JAAXPM010000004">
    <property type="protein sequence ID" value="NKY66836.1"/>
    <property type="molecule type" value="Genomic_DNA"/>
</dbReference>
<dbReference type="EMBL" id="FMAW01000005">
    <property type="protein sequence ID" value="SCB89503.1"/>
    <property type="molecule type" value="Genomic_DNA"/>
</dbReference>
<sequence>MKAVGIVAEYNPFHNGHAYQLAKAKQITGADTTVVVMSGNFVQRGLPAVFDKWQRAELALIGGADVVYELPFAFAVQPAHLFARGAVNVLVAAGVTCIAFGAEHAQLDFLALAKIARQKLGENDAFKNDYTQTYATVFNDVLADATGQRLSQPNDLLGFAYAMALLDLGYADKVNLVPIQRQGADYHQTGITDTRIASATALRELMLQEQTVNEFVDYVSKPAAQLLAGGEQSKNWSEAWYPFLQYKVLTTPICQLEQIYQLTDGLAYRLKEQMTRYTRVDYQTFMTMFKSKRYTWSRLQRTMLYTLLNISHDEMMQALQRPYLRVLGATKQGRFFIKKKRDQIQLPVINHVTHEMINDILQLDYRAGKLYELMAKQPLQQAMDTGRIPVFYE</sequence>
<dbReference type="GO" id="GO:0000049">
    <property type="term" value="F:tRNA binding"/>
    <property type="evidence" value="ECO:0007669"/>
    <property type="project" value="UniProtKB-KW"/>
</dbReference>
<evidence type="ECO:0000313" key="4">
    <source>
        <dbReference type="EMBL" id="NKY66836.1"/>
    </source>
</evidence>
<feature type="binding site" evidence="3">
    <location>
        <begin position="7"/>
        <end position="20"/>
    </location>
    <ligand>
        <name>ATP</name>
        <dbReference type="ChEBI" id="CHEBI:30616"/>
    </ligand>
</feature>
<keyword evidence="2 3" id="KW-0819">tRNA processing</keyword>
<keyword evidence="4" id="KW-0808">Transferase</keyword>
<dbReference type="InterPro" id="IPR014729">
    <property type="entry name" value="Rossmann-like_a/b/a_fold"/>
</dbReference>
<keyword evidence="1 3" id="KW-0436">Ligase</keyword>
<name>A0A4Y4G4K1_WEIHE</name>
<dbReference type="GO" id="GO:0016740">
    <property type="term" value="F:transferase activity"/>
    <property type="evidence" value="ECO:0007669"/>
    <property type="project" value="UniProtKB-KW"/>
</dbReference>
<dbReference type="GO" id="GO:0016879">
    <property type="term" value="F:ligase activity, forming carbon-nitrogen bonds"/>
    <property type="evidence" value="ECO:0007669"/>
    <property type="project" value="UniProtKB-UniRule"/>
</dbReference>
<comment type="caution">
    <text evidence="4">The sequence shown here is derived from an EMBL/GenBank/DDBJ whole genome shotgun (WGS) entry which is preliminary data.</text>
</comment>
<accession>A0A4Y4G4K1</accession>
<comment type="caution">
    <text evidence="3">Lacks conserved residue(s) required for the propagation of feature annotation.</text>
</comment>
<feature type="binding site" evidence="3">
    <location>
        <position position="181"/>
    </location>
    <ligand>
        <name>ATP</name>
        <dbReference type="ChEBI" id="CHEBI:30616"/>
    </ligand>
</feature>
<dbReference type="RefSeq" id="WP_074427213.1">
    <property type="nucleotide sequence ID" value="NZ_BJEG01000003.1"/>
</dbReference>
<comment type="catalytic activity">
    <reaction evidence="3">
        <text>cytidine(34) in elongator tRNA(Met) + acetate + ATP = N(4)-acetylcytidine(34) in elongator tRNA(Met) + AMP + diphosphate</text>
        <dbReference type="Rhea" id="RHEA:58144"/>
        <dbReference type="Rhea" id="RHEA-COMP:10693"/>
        <dbReference type="Rhea" id="RHEA-COMP:10694"/>
        <dbReference type="ChEBI" id="CHEBI:30089"/>
        <dbReference type="ChEBI" id="CHEBI:30616"/>
        <dbReference type="ChEBI" id="CHEBI:33019"/>
        <dbReference type="ChEBI" id="CHEBI:74900"/>
        <dbReference type="ChEBI" id="CHEBI:82748"/>
        <dbReference type="ChEBI" id="CHEBI:456215"/>
    </reaction>
</comment>
<keyword evidence="3" id="KW-0067">ATP-binding</keyword>
<dbReference type="GO" id="GO:0006400">
    <property type="term" value="P:tRNA modification"/>
    <property type="evidence" value="ECO:0007669"/>
    <property type="project" value="UniProtKB-UniRule"/>
</dbReference>
<dbReference type="SUPFAM" id="SSF52374">
    <property type="entry name" value="Nucleotidylyl transferase"/>
    <property type="match status" value="1"/>
</dbReference>
<gene>
    <name evidence="3" type="primary">tmcAL</name>
    <name evidence="5" type="ORF">GA0061075_10593</name>
    <name evidence="4" type="ORF">HF960_04015</name>
</gene>
<evidence type="ECO:0000313" key="7">
    <source>
        <dbReference type="Proteomes" id="UP000585749"/>
    </source>
</evidence>
<comment type="function">
    <text evidence="3">Catalyzes the formation of N(4)-acetylcytidine (ac(4)C) at the wobble position of elongator tRNA(Met), using acetate and ATP as substrates. First activates an acetate ion to form acetyladenylate (Ac-AMP) and then transfers the acetyl group to tRNA to form ac(4)C34.</text>
</comment>
<organism evidence="4 7">
    <name type="scientific">Weissella hellenica</name>
    <dbReference type="NCBI Taxonomy" id="46256"/>
    <lineage>
        <taxon>Bacteria</taxon>
        <taxon>Bacillati</taxon>
        <taxon>Bacillota</taxon>
        <taxon>Bacilli</taxon>
        <taxon>Lactobacillales</taxon>
        <taxon>Lactobacillaceae</taxon>
        <taxon>Weissella</taxon>
    </lineage>
</organism>
<evidence type="ECO:0000313" key="5">
    <source>
        <dbReference type="EMBL" id="SCB89503.1"/>
    </source>
</evidence>
<comment type="subcellular location">
    <subcellularLocation>
        <location evidence="3">Cytoplasm</location>
    </subcellularLocation>
</comment>
<dbReference type="Proteomes" id="UP000182448">
    <property type="component" value="Unassembled WGS sequence"/>
</dbReference>
<reference evidence="5 6" key="1">
    <citation type="submission" date="2016-08" db="EMBL/GenBank/DDBJ databases">
        <authorList>
            <person name="Varghese N."/>
            <person name="Submissions Spin"/>
        </authorList>
    </citation>
    <scope>NUCLEOTIDE SEQUENCE [LARGE SCALE GENOMIC DNA]</scope>
    <source>
        <strain evidence="5 6">R-53116</strain>
    </source>
</reference>
<comment type="similarity">
    <text evidence="3">Belongs to the TmcAL family.</text>
</comment>
<dbReference type="Pfam" id="PF05636">
    <property type="entry name" value="HIGH_NTase1"/>
    <property type="match status" value="1"/>
</dbReference>
<dbReference type="GO" id="GO:0005737">
    <property type="term" value="C:cytoplasm"/>
    <property type="evidence" value="ECO:0007669"/>
    <property type="project" value="UniProtKB-SubCell"/>
</dbReference>
<feature type="binding site" evidence="3">
    <location>
        <position position="154"/>
    </location>
    <ligand>
        <name>ATP</name>
        <dbReference type="ChEBI" id="CHEBI:30616"/>
    </ligand>
</feature>
<evidence type="ECO:0000313" key="6">
    <source>
        <dbReference type="Proteomes" id="UP000182448"/>
    </source>
</evidence>
<dbReference type="AlphaFoldDB" id="A0A4Y4G4K1"/>
<keyword evidence="3" id="KW-0963">Cytoplasm</keyword>
<evidence type="ECO:0000256" key="2">
    <source>
        <dbReference type="ARBA" id="ARBA00022694"/>
    </source>
</evidence>
<dbReference type="NCBIfam" id="NF010191">
    <property type="entry name" value="PRK13670.1"/>
    <property type="match status" value="1"/>
</dbReference>
<keyword evidence="6" id="KW-1185">Reference proteome</keyword>
<dbReference type="Proteomes" id="UP000585749">
    <property type="component" value="Unassembled WGS sequence"/>
</dbReference>
<feature type="binding site" evidence="3">
    <location>
        <position position="101"/>
    </location>
    <ligand>
        <name>ATP</name>
        <dbReference type="ChEBI" id="CHEBI:30616"/>
    </ligand>
</feature>
<evidence type="ECO:0000256" key="3">
    <source>
        <dbReference type="HAMAP-Rule" id="MF_01539"/>
    </source>
</evidence>